<dbReference type="AlphaFoldDB" id="A0A9P6H203"/>
<dbReference type="Proteomes" id="UP000736335">
    <property type="component" value="Unassembled WGS sequence"/>
</dbReference>
<comment type="caution">
    <text evidence="2">The sequence shown here is derived from an EMBL/GenBank/DDBJ whole genome shotgun (WGS) entry which is preliminary data.</text>
</comment>
<dbReference type="EMBL" id="WIUZ02000039">
    <property type="protein sequence ID" value="KAF9777431.1"/>
    <property type="molecule type" value="Genomic_DNA"/>
</dbReference>
<accession>A0A9P6H203</accession>
<name>A0A9P6H203_9AGAM</name>
<evidence type="ECO:0000313" key="3">
    <source>
        <dbReference type="Proteomes" id="UP000736335"/>
    </source>
</evidence>
<reference evidence="2" key="1">
    <citation type="journal article" date="2020" name="Nat. Commun.">
        <title>Large-scale genome sequencing of mycorrhizal fungi provides insights into the early evolution of symbiotic traits.</title>
        <authorList>
            <person name="Miyauchi S."/>
            <person name="Kiss E."/>
            <person name="Kuo A."/>
            <person name="Drula E."/>
            <person name="Kohler A."/>
            <person name="Sanchez-Garcia M."/>
            <person name="Morin E."/>
            <person name="Andreopoulos B."/>
            <person name="Barry K.W."/>
            <person name="Bonito G."/>
            <person name="Buee M."/>
            <person name="Carver A."/>
            <person name="Chen C."/>
            <person name="Cichocki N."/>
            <person name="Clum A."/>
            <person name="Culley D."/>
            <person name="Crous P.W."/>
            <person name="Fauchery L."/>
            <person name="Girlanda M."/>
            <person name="Hayes R.D."/>
            <person name="Keri Z."/>
            <person name="LaButti K."/>
            <person name="Lipzen A."/>
            <person name="Lombard V."/>
            <person name="Magnuson J."/>
            <person name="Maillard F."/>
            <person name="Murat C."/>
            <person name="Nolan M."/>
            <person name="Ohm R.A."/>
            <person name="Pangilinan J."/>
            <person name="Pereira M.F."/>
            <person name="Perotto S."/>
            <person name="Peter M."/>
            <person name="Pfister S."/>
            <person name="Riley R."/>
            <person name="Sitrit Y."/>
            <person name="Stielow J.B."/>
            <person name="Szollosi G."/>
            <person name="Zifcakova L."/>
            <person name="Stursova M."/>
            <person name="Spatafora J.W."/>
            <person name="Tedersoo L."/>
            <person name="Vaario L.M."/>
            <person name="Yamada A."/>
            <person name="Yan M."/>
            <person name="Wang P."/>
            <person name="Xu J."/>
            <person name="Bruns T."/>
            <person name="Baldrian P."/>
            <person name="Vilgalys R."/>
            <person name="Dunand C."/>
            <person name="Henrissat B."/>
            <person name="Grigoriev I.V."/>
            <person name="Hibbett D."/>
            <person name="Nagy L.G."/>
            <person name="Martin F.M."/>
        </authorList>
    </citation>
    <scope>NUCLEOTIDE SEQUENCE</scope>
    <source>
        <strain evidence="2">UH-Tt-Lm1</strain>
    </source>
</reference>
<feature type="region of interest" description="Disordered" evidence="1">
    <location>
        <begin position="182"/>
        <end position="201"/>
    </location>
</feature>
<protein>
    <submittedName>
        <fullName evidence="2">Uncharacterized protein</fullName>
    </submittedName>
</protein>
<proteinExistence type="predicted"/>
<organism evidence="2 3">
    <name type="scientific">Thelephora terrestris</name>
    <dbReference type="NCBI Taxonomy" id="56493"/>
    <lineage>
        <taxon>Eukaryota</taxon>
        <taxon>Fungi</taxon>
        <taxon>Dikarya</taxon>
        <taxon>Basidiomycota</taxon>
        <taxon>Agaricomycotina</taxon>
        <taxon>Agaricomycetes</taxon>
        <taxon>Thelephorales</taxon>
        <taxon>Thelephoraceae</taxon>
        <taxon>Thelephora</taxon>
    </lineage>
</organism>
<keyword evidence="3" id="KW-1185">Reference proteome</keyword>
<gene>
    <name evidence="2" type="ORF">BJ322DRAFT_575136</name>
</gene>
<sequence length="201" mass="22542">MIFPAVSFTALYFPLYLIDVQQFPWGLPSIWARMSRGHTIGRALRARYAADPGHTASIHKPVHPRLVSSFDLAITYTVDYMDVCRRSASLFRVRYEIVTWICYHSLSRSIHKERSGNSTSRYGCRRMAKAAIPITYEYVGRGLGGIRSSSGQSPMTQGLDLICGPNSNTLKHGVALLVPSYHDHRSSQSHHPPTALRLRAV</sequence>
<evidence type="ECO:0000256" key="1">
    <source>
        <dbReference type="SAM" id="MobiDB-lite"/>
    </source>
</evidence>
<evidence type="ECO:0000313" key="2">
    <source>
        <dbReference type="EMBL" id="KAF9777431.1"/>
    </source>
</evidence>
<reference evidence="2" key="2">
    <citation type="submission" date="2020-11" db="EMBL/GenBank/DDBJ databases">
        <authorList>
            <consortium name="DOE Joint Genome Institute"/>
            <person name="Kuo A."/>
            <person name="Miyauchi S."/>
            <person name="Kiss E."/>
            <person name="Drula E."/>
            <person name="Kohler A."/>
            <person name="Sanchez-Garcia M."/>
            <person name="Andreopoulos B."/>
            <person name="Barry K.W."/>
            <person name="Bonito G."/>
            <person name="Buee M."/>
            <person name="Carver A."/>
            <person name="Chen C."/>
            <person name="Cichocki N."/>
            <person name="Clum A."/>
            <person name="Culley D."/>
            <person name="Crous P.W."/>
            <person name="Fauchery L."/>
            <person name="Girlanda M."/>
            <person name="Hayes R."/>
            <person name="Keri Z."/>
            <person name="Labutti K."/>
            <person name="Lipzen A."/>
            <person name="Lombard V."/>
            <person name="Magnuson J."/>
            <person name="Maillard F."/>
            <person name="Morin E."/>
            <person name="Murat C."/>
            <person name="Nolan M."/>
            <person name="Ohm R."/>
            <person name="Pangilinan J."/>
            <person name="Pereira M."/>
            <person name="Perotto S."/>
            <person name="Peter M."/>
            <person name="Riley R."/>
            <person name="Sitrit Y."/>
            <person name="Stielow B."/>
            <person name="Szollosi G."/>
            <person name="Zifcakova L."/>
            <person name="Stursova M."/>
            <person name="Spatafora J.W."/>
            <person name="Tedersoo L."/>
            <person name="Vaario L.-M."/>
            <person name="Yamada A."/>
            <person name="Yan M."/>
            <person name="Wang P."/>
            <person name="Xu J."/>
            <person name="Bruns T."/>
            <person name="Baldrian P."/>
            <person name="Vilgalys R."/>
            <person name="Henrissat B."/>
            <person name="Grigoriev I.V."/>
            <person name="Hibbett D."/>
            <person name="Nagy L.G."/>
            <person name="Martin F.M."/>
        </authorList>
    </citation>
    <scope>NUCLEOTIDE SEQUENCE</scope>
    <source>
        <strain evidence="2">UH-Tt-Lm1</strain>
    </source>
</reference>